<reference evidence="1" key="1">
    <citation type="submission" date="2021-01" db="EMBL/GenBank/DDBJ databases">
        <authorList>
            <consortium name="Genoscope - CEA"/>
            <person name="William W."/>
        </authorList>
    </citation>
    <scope>NUCLEOTIDE SEQUENCE</scope>
</reference>
<protein>
    <submittedName>
        <fullName evidence="1">Uncharacterized protein</fullName>
    </submittedName>
</protein>
<accession>A0A8S1NEZ7</accession>
<dbReference type="EMBL" id="CAJJDN010000053">
    <property type="protein sequence ID" value="CAD8088926.1"/>
    <property type="molecule type" value="Genomic_DNA"/>
</dbReference>
<evidence type="ECO:0000313" key="2">
    <source>
        <dbReference type="Proteomes" id="UP000692954"/>
    </source>
</evidence>
<gene>
    <name evidence="1" type="ORF">PSON_ATCC_30995.1.T0530174</name>
</gene>
<dbReference type="AlphaFoldDB" id="A0A8S1NEZ7"/>
<dbReference type="Proteomes" id="UP000692954">
    <property type="component" value="Unassembled WGS sequence"/>
</dbReference>
<sequence>MCTQLILNKPTLQIKIKTLLFYKLKCQKDQQKYSVQKKIYDFKLIKRLNR</sequence>
<comment type="caution">
    <text evidence="1">The sequence shown here is derived from an EMBL/GenBank/DDBJ whole genome shotgun (WGS) entry which is preliminary data.</text>
</comment>
<organism evidence="1 2">
    <name type="scientific">Paramecium sonneborni</name>
    <dbReference type="NCBI Taxonomy" id="65129"/>
    <lineage>
        <taxon>Eukaryota</taxon>
        <taxon>Sar</taxon>
        <taxon>Alveolata</taxon>
        <taxon>Ciliophora</taxon>
        <taxon>Intramacronucleata</taxon>
        <taxon>Oligohymenophorea</taxon>
        <taxon>Peniculida</taxon>
        <taxon>Parameciidae</taxon>
        <taxon>Paramecium</taxon>
    </lineage>
</organism>
<proteinExistence type="predicted"/>
<name>A0A8S1NEZ7_9CILI</name>
<evidence type="ECO:0000313" key="1">
    <source>
        <dbReference type="EMBL" id="CAD8088926.1"/>
    </source>
</evidence>
<keyword evidence="2" id="KW-1185">Reference proteome</keyword>